<keyword evidence="2" id="KW-1185">Reference proteome</keyword>
<protein>
    <recommendedName>
        <fullName evidence="3">Lipoprotein</fullName>
    </recommendedName>
</protein>
<name>A0ABY1U0F1_PSESX</name>
<sequence length="209" mass="23342">MFPCNVLRYVALNGSSVLTTRKGDEMKTAGYIKTLCRPHSARIKTIAMMTLLSALLGCQPRMTASTVPLEVPHSASRAAALELWQRDDGVFGGWRMTCSIPWTNVDVQMGSNDFDCPNDEATAFRLSHVYPIGGKPTVIAFFDDRCDDSNPYDDDFYHYRLTAPIVNFWPNSIEPHLPVGEVTEGLTYYEGYYKNGIEGKLSCVRIIKG</sequence>
<dbReference type="EMBL" id="LT963402">
    <property type="protein sequence ID" value="SOS24860.1"/>
    <property type="molecule type" value="Genomic_DNA"/>
</dbReference>
<proteinExistence type="predicted"/>
<accession>A0ABY1U0F1</accession>
<reference evidence="1 2" key="1">
    <citation type="submission" date="2017-11" db="EMBL/GenBank/DDBJ databases">
        <authorList>
            <person name="Blom J."/>
        </authorList>
    </citation>
    <scope>NUCLEOTIDE SEQUENCE [LARGE SCALE GENOMIC DNA]</scope>
    <source>
        <strain evidence="1 2">CFBP3846</strain>
    </source>
</reference>
<evidence type="ECO:0000313" key="2">
    <source>
        <dbReference type="Proteomes" id="UP000239665"/>
    </source>
</evidence>
<evidence type="ECO:0000313" key="1">
    <source>
        <dbReference type="EMBL" id="SOS24860.1"/>
    </source>
</evidence>
<dbReference type="Proteomes" id="UP000239665">
    <property type="component" value="Chromosome 1"/>
</dbReference>
<evidence type="ECO:0008006" key="3">
    <source>
        <dbReference type="Google" id="ProtNLM"/>
    </source>
</evidence>
<organism evidence="1 2">
    <name type="scientific">Pseudomonas syringae pv. avii</name>
    <dbReference type="NCBI Taxonomy" id="663959"/>
    <lineage>
        <taxon>Bacteria</taxon>
        <taxon>Pseudomonadati</taxon>
        <taxon>Pseudomonadota</taxon>
        <taxon>Gammaproteobacteria</taxon>
        <taxon>Pseudomonadales</taxon>
        <taxon>Pseudomonadaceae</taxon>
        <taxon>Pseudomonas</taxon>
        <taxon>Pseudomonas syringae</taxon>
    </lineage>
</organism>
<gene>
    <name evidence="1" type="ORF">CFBP3846_00421</name>
</gene>